<protein>
    <submittedName>
        <fullName evidence="8">AH receptor-interacting protein</fullName>
    </submittedName>
</protein>
<gene>
    <name evidence="8" type="primary">AIP</name>
</gene>
<evidence type="ECO:0000256" key="3">
    <source>
        <dbReference type="ARBA" id="ARBA00022737"/>
    </source>
</evidence>
<keyword evidence="4" id="KW-0802">TPR repeat</keyword>
<sequence>MVERALLLGEPGITKSVLHAGRGELPQYADGTKVTFHYRTLHEGNGSGGEENAEGGATRTLVDDSRCGPKPMELIVGKKFKLSVWETLLSSMRLGEVAEFWCDVQHVGLYPTVSRSLRNIAEGRDALEGQRHCCGMAQMHDRRSLGHTDLDELQRHPRPLIFILDVLKVEEPGAYRPETWAMSDGEKMDAVPLLHEEGNAAFGRGEHAEAAAKYYEAIVCLKNLQMKERPGDEHWLRLDLMINPLLLNYCQCKLLIGDFYEVIEHTSSIINKYDDNVKAYFKRGRAHSAVWNEREARSDFDRVSALEPALGRAVRRELQALEQRLQLKNEEDRHRYRGLFN</sequence>
<name>A0AAJ7ULJ5_PETMA</name>
<dbReference type="Pfam" id="PF23322">
    <property type="entry name" value="PPIase_AIP"/>
    <property type="match status" value="1"/>
</dbReference>
<dbReference type="GO" id="GO:0005737">
    <property type="term" value="C:cytoplasm"/>
    <property type="evidence" value="ECO:0007669"/>
    <property type="project" value="UniProtKB-SubCell"/>
</dbReference>
<dbReference type="PANTHER" id="PTHR11242:SF0">
    <property type="entry name" value="TPR_REGION DOMAIN-CONTAINING PROTEIN"/>
    <property type="match status" value="1"/>
</dbReference>
<dbReference type="FunFam" id="1.25.40.10:FF:000052">
    <property type="entry name" value="Aryl-hydrocarbon-interacting protein-like 1"/>
    <property type="match status" value="1"/>
</dbReference>
<feature type="region of interest" description="Disordered" evidence="5">
    <location>
        <begin position="42"/>
        <end position="63"/>
    </location>
</feature>
<evidence type="ECO:0000313" key="7">
    <source>
        <dbReference type="Proteomes" id="UP001318040"/>
    </source>
</evidence>
<dbReference type="Gene3D" id="3.10.50.40">
    <property type="match status" value="1"/>
</dbReference>
<evidence type="ECO:0000256" key="4">
    <source>
        <dbReference type="ARBA" id="ARBA00022803"/>
    </source>
</evidence>
<dbReference type="GO" id="GO:0003755">
    <property type="term" value="F:peptidyl-prolyl cis-trans isomerase activity"/>
    <property type="evidence" value="ECO:0007669"/>
    <property type="project" value="InterPro"/>
</dbReference>
<feature type="domain" description="AIP/AIPL N-terminal FKBP-type PPIase" evidence="6">
    <location>
        <begin position="59"/>
        <end position="168"/>
    </location>
</feature>
<dbReference type="CTD" id="9049"/>
<dbReference type="Gene3D" id="1.25.40.10">
    <property type="entry name" value="Tetratricopeptide repeat domain"/>
    <property type="match status" value="1"/>
</dbReference>
<dbReference type="PANTHER" id="PTHR11242">
    <property type="entry name" value="ARYL HYDROCARBON RECEPTOR INTERACTING PROTEIN RELATED"/>
    <property type="match status" value="1"/>
</dbReference>
<evidence type="ECO:0000256" key="5">
    <source>
        <dbReference type="SAM" id="MobiDB-lite"/>
    </source>
</evidence>
<proteinExistence type="predicted"/>
<dbReference type="SUPFAM" id="SSF54534">
    <property type="entry name" value="FKBP-like"/>
    <property type="match status" value="1"/>
</dbReference>
<dbReference type="Proteomes" id="UP001318040">
    <property type="component" value="Chromosome 77"/>
</dbReference>
<evidence type="ECO:0000256" key="2">
    <source>
        <dbReference type="ARBA" id="ARBA00022490"/>
    </source>
</evidence>
<dbReference type="SUPFAM" id="SSF48452">
    <property type="entry name" value="TPR-like"/>
    <property type="match status" value="1"/>
</dbReference>
<dbReference type="InterPro" id="IPR056277">
    <property type="entry name" value="PPIase_AIP"/>
</dbReference>
<dbReference type="InterPro" id="IPR039663">
    <property type="entry name" value="AIP/AIPL1/TTC9"/>
</dbReference>
<dbReference type="KEGG" id="pmrn:116958438"/>
<comment type="subcellular location">
    <subcellularLocation>
        <location evidence="1">Cytoplasm</location>
    </subcellularLocation>
</comment>
<evidence type="ECO:0000259" key="6">
    <source>
        <dbReference type="Pfam" id="PF23322"/>
    </source>
</evidence>
<dbReference type="InterPro" id="IPR011990">
    <property type="entry name" value="TPR-like_helical_dom_sf"/>
</dbReference>
<keyword evidence="3" id="KW-0677">Repeat</keyword>
<accession>A0AAJ7ULJ5</accession>
<dbReference type="AlphaFoldDB" id="A0AAJ7ULJ5"/>
<evidence type="ECO:0000313" key="8">
    <source>
        <dbReference type="RefSeq" id="XP_032836928.1"/>
    </source>
</evidence>
<dbReference type="RefSeq" id="XP_032836928.1">
    <property type="nucleotide sequence ID" value="XM_032981037.1"/>
</dbReference>
<evidence type="ECO:0000256" key="1">
    <source>
        <dbReference type="ARBA" id="ARBA00004496"/>
    </source>
</evidence>
<keyword evidence="2" id="KW-0963">Cytoplasm</keyword>
<dbReference type="InterPro" id="IPR046357">
    <property type="entry name" value="PPIase_dom_sf"/>
</dbReference>
<keyword evidence="8" id="KW-0675">Receptor</keyword>
<keyword evidence="7" id="KW-1185">Reference proteome</keyword>
<reference evidence="8" key="1">
    <citation type="submission" date="2025-08" db="UniProtKB">
        <authorList>
            <consortium name="RefSeq"/>
        </authorList>
    </citation>
    <scope>IDENTIFICATION</scope>
    <source>
        <tissue evidence="8">Sperm</tissue>
    </source>
</reference>
<organism evidence="7 8">
    <name type="scientific">Petromyzon marinus</name>
    <name type="common">Sea lamprey</name>
    <dbReference type="NCBI Taxonomy" id="7757"/>
    <lineage>
        <taxon>Eukaryota</taxon>
        <taxon>Metazoa</taxon>
        <taxon>Chordata</taxon>
        <taxon>Craniata</taxon>
        <taxon>Vertebrata</taxon>
        <taxon>Cyclostomata</taxon>
        <taxon>Hyperoartia</taxon>
        <taxon>Petromyzontiformes</taxon>
        <taxon>Petromyzontidae</taxon>
        <taxon>Petromyzon</taxon>
    </lineage>
</organism>